<reference evidence="1 2" key="1">
    <citation type="submission" date="2018-09" db="EMBL/GenBank/DDBJ databases">
        <title>A high-quality reference genome of wild soybean provides a powerful tool to mine soybean genomes.</title>
        <authorList>
            <person name="Xie M."/>
            <person name="Chung C.Y.L."/>
            <person name="Li M.-W."/>
            <person name="Wong F.-L."/>
            <person name="Chan T.-F."/>
            <person name="Lam H.-M."/>
        </authorList>
    </citation>
    <scope>NUCLEOTIDE SEQUENCE [LARGE SCALE GENOMIC DNA]</scope>
    <source>
        <strain evidence="2">cv. W05</strain>
        <tissue evidence="1">Hypocotyl of etiolated seedlings</tissue>
    </source>
</reference>
<organism evidence="1 2">
    <name type="scientific">Glycine soja</name>
    <name type="common">Wild soybean</name>
    <dbReference type="NCBI Taxonomy" id="3848"/>
    <lineage>
        <taxon>Eukaryota</taxon>
        <taxon>Viridiplantae</taxon>
        <taxon>Streptophyta</taxon>
        <taxon>Embryophyta</taxon>
        <taxon>Tracheophyta</taxon>
        <taxon>Spermatophyta</taxon>
        <taxon>Magnoliopsida</taxon>
        <taxon>eudicotyledons</taxon>
        <taxon>Gunneridae</taxon>
        <taxon>Pentapetalae</taxon>
        <taxon>rosids</taxon>
        <taxon>fabids</taxon>
        <taxon>Fabales</taxon>
        <taxon>Fabaceae</taxon>
        <taxon>Papilionoideae</taxon>
        <taxon>50 kb inversion clade</taxon>
        <taxon>NPAAA clade</taxon>
        <taxon>indigoferoid/millettioid clade</taxon>
        <taxon>Phaseoleae</taxon>
        <taxon>Glycine</taxon>
        <taxon>Glycine subgen. Soja</taxon>
    </lineage>
</organism>
<dbReference type="AlphaFoldDB" id="A0A445II93"/>
<name>A0A445II93_GLYSO</name>
<evidence type="ECO:0000313" key="1">
    <source>
        <dbReference type="EMBL" id="RZB85669.1"/>
    </source>
</evidence>
<dbReference type="Proteomes" id="UP000289340">
    <property type="component" value="Chromosome 10"/>
</dbReference>
<proteinExistence type="predicted"/>
<keyword evidence="2" id="KW-1185">Reference proteome</keyword>
<dbReference type="EMBL" id="QZWG01000010">
    <property type="protein sequence ID" value="RZB85669.1"/>
    <property type="molecule type" value="Genomic_DNA"/>
</dbReference>
<gene>
    <name evidence="1" type="ORF">D0Y65_025988</name>
</gene>
<accession>A0A445II93</accession>
<sequence length="97" mass="10819">MAAPFQLSSLLAIADGGTTISPTQLMTSTEEQTPLVKSLKTDPDQKIVFKSNPLYHDEDLKKKERLARMVAGGFSMKLVAERRQNLCEEDDARKLKP</sequence>
<evidence type="ECO:0000313" key="2">
    <source>
        <dbReference type="Proteomes" id="UP000289340"/>
    </source>
</evidence>
<protein>
    <submittedName>
        <fullName evidence="1">Uncharacterized protein</fullName>
    </submittedName>
</protein>
<comment type="caution">
    <text evidence="1">The sequence shown here is derived from an EMBL/GenBank/DDBJ whole genome shotgun (WGS) entry which is preliminary data.</text>
</comment>